<dbReference type="OrthoDB" id="9808604at2"/>
<dbReference type="STRING" id="39060.SAMN05660706_1299"/>
<comment type="function">
    <text evidence="7">Activator of cell division through the inhibition of FtsZ GTPase activity, therefore promoting FtsZ assembly into bundles of protofilaments necessary for the formation of the division Z ring. It is recruited early at mid-cell but it is not essential for cell division.</text>
</comment>
<dbReference type="GO" id="GO:0030428">
    <property type="term" value="C:cell septum"/>
    <property type="evidence" value="ECO:0007669"/>
    <property type="project" value="TreeGrafter"/>
</dbReference>
<keyword evidence="3" id="KW-0963">Cytoplasm</keyword>
<dbReference type="SUPFAM" id="SSF102829">
    <property type="entry name" value="Cell division protein ZapA-like"/>
    <property type="match status" value="1"/>
</dbReference>
<dbReference type="Pfam" id="PF05164">
    <property type="entry name" value="ZapA"/>
    <property type="match status" value="1"/>
</dbReference>
<organism evidence="10 11">
    <name type="scientific">Desulfoscipio geothermicus DSM 3669</name>
    <dbReference type="NCBI Taxonomy" id="1121426"/>
    <lineage>
        <taxon>Bacteria</taxon>
        <taxon>Bacillati</taxon>
        <taxon>Bacillota</taxon>
        <taxon>Clostridia</taxon>
        <taxon>Eubacteriales</taxon>
        <taxon>Desulfallaceae</taxon>
        <taxon>Desulfoscipio</taxon>
    </lineage>
</organism>
<evidence type="ECO:0000256" key="2">
    <source>
        <dbReference type="ARBA" id="ARBA00015195"/>
    </source>
</evidence>
<dbReference type="Proteomes" id="UP000199584">
    <property type="component" value="Unassembled WGS sequence"/>
</dbReference>
<protein>
    <recommendedName>
        <fullName evidence="2">Cell division protein ZapA</fullName>
    </recommendedName>
    <alternativeName>
        <fullName evidence="9">Z ring-associated protein ZapA</fullName>
    </alternativeName>
</protein>
<evidence type="ECO:0000256" key="1">
    <source>
        <dbReference type="ARBA" id="ARBA00004496"/>
    </source>
</evidence>
<dbReference type="GO" id="GO:0000917">
    <property type="term" value="P:division septum assembly"/>
    <property type="evidence" value="ECO:0007669"/>
    <property type="project" value="UniProtKB-KW"/>
</dbReference>
<accession>A0A1I6E7Z8</accession>
<evidence type="ECO:0000313" key="11">
    <source>
        <dbReference type="Proteomes" id="UP000199584"/>
    </source>
</evidence>
<dbReference type="GO" id="GO:0005829">
    <property type="term" value="C:cytosol"/>
    <property type="evidence" value="ECO:0007669"/>
    <property type="project" value="TreeGrafter"/>
</dbReference>
<evidence type="ECO:0000256" key="3">
    <source>
        <dbReference type="ARBA" id="ARBA00022490"/>
    </source>
</evidence>
<keyword evidence="4 10" id="KW-0132">Cell division</keyword>
<keyword evidence="5" id="KW-0717">Septation</keyword>
<dbReference type="GO" id="GO:0000921">
    <property type="term" value="P:septin ring assembly"/>
    <property type="evidence" value="ECO:0007669"/>
    <property type="project" value="TreeGrafter"/>
</dbReference>
<proteinExistence type="predicted"/>
<name>A0A1I6E7Z8_9FIRM</name>
<comment type="subcellular location">
    <subcellularLocation>
        <location evidence="1">Cytoplasm</location>
    </subcellularLocation>
</comment>
<sequence>MSDEQNRVDVEINGVRYTLKGDAAPEEMFKMARHVDEQMKMMLQRNPRLSLYKAAILAALNITEELYELREEYNNLVKMLEPERKKKKK</sequence>
<dbReference type="EMBL" id="FOYM01000029">
    <property type="protein sequence ID" value="SFR13854.1"/>
    <property type="molecule type" value="Genomic_DNA"/>
</dbReference>
<dbReference type="InterPro" id="IPR053712">
    <property type="entry name" value="Bac_CellDiv_Activator"/>
</dbReference>
<evidence type="ECO:0000256" key="4">
    <source>
        <dbReference type="ARBA" id="ARBA00022618"/>
    </source>
</evidence>
<evidence type="ECO:0000313" key="10">
    <source>
        <dbReference type="EMBL" id="SFR13854.1"/>
    </source>
</evidence>
<gene>
    <name evidence="10" type="ORF">SAMN05660706_1299</name>
</gene>
<evidence type="ECO:0000256" key="9">
    <source>
        <dbReference type="ARBA" id="ARBA00033158"/>
    </source>
</evidence>
<dbReference type="GO" id="GO:0032153">
    <property type="term" value="C:cell division site"/>
    <property type="evidence" value="ECO:0007669"/>
    <property type="project" value="TreeGrafter"/>
</dbReference>
<dbReference type="InterPro" id="IPR007838">
    <property type="entry name" value="Cell_div_ZapA-like"/>
</dbReference>
<comment type="subunit">
    <text evidence="8">Homodimer. Interacts with FtsZ.</text>
</comment>
<evidence type="ECO:0000256" key="7">
    <source>
        <dbReference type="ARBA" id="ARBA00024910"/>
    </source>
</evidence>
<dbReference type="PANTHER" id="PTHR34981:SF1">
    <property type="entry name" value="CELL DIVISION PROTEIN ZAPA"/>
    <property type="match status" value="1"/>
</dbReference>
<dbReference type="AlphaFoldDB" id="A0A1I6E7Z8"/>
<keyword evidence="6" id="KW-0131">Cell cycle</keyword>
<evidence type="ECO:0000256" key="8">
    <source>
        <dbReference type="ARBA" id="ARBA00026068"/>
    </source>
</evidence>
<evidence type="ECO:0000256" key="5">
    <source>
        <dbReference type="ARBA" id="ARBA00023210"/>
    </source>
</evidence>
<dbReference type="GO" id="GO:0043093">
    <property type="term" value="P:FtsZ-dependent cytokinesis"/>
    <property type="evidence" value="ECO:0007669"/>
    <property type="project" value="TreeGrafter"/>
</dbReference>
<reference evidence="11" key="1">
    <citation type="submission" date="2016-10" db="EMBL/GenBank/DDBJ databases">
        <authorList>
            <person name="Varghese N."/>
            <person name="Submissions S."/>
        </authorList>
    </citation>
    <scope>NUCLEOTIDE SEQUENCE [LARGE SCALE GENOMIC DNA]</scope>
    <source>
        <strain evidence="11">DSM 3669</strain>
    </source>
</reference>
<dbReference type="RefSeq" id="WP_092486198.1">
    <property type="nucleotide sequence ID" value="NZ_FOYM01000029.1"/>
</dbReference>
<keyword evidence="11" id="KW-1185">Reference proteome</keyword>
<dbReference type="PANTHER" id="PTHR34981">
    <property type="entry name" value="CELL DIVISION PROTEIN ZAPA"/>
    <property type="match status" value="1"/>
</dbReference>
<evidence type="ECO:0000256" key="6">
    <source>
        <dbReference type="ARBA" id="ARBA00023306"/>
    </source>
</evidence>
<dbReference type="Gene3D" id="6.10.250.790">
    <property type="match status" value="1"/>
</dbReference>
<dbReference type="InterPro" id="IPR036192">
    <property type="entry name" value="Cell_div_ZapA-like_sf"/>
</dbReference>